<comment type="caution">
    <text evidence="2">The sequence shown here is derived from an EMBL/GenBank/DDBJ whole genome shotgun (WGS) entry which is preliminary data.</text>
</comment>
<dbReference type="PANTHER" id="PTHR33223:SF10">
    <property type="entry name" value="AMINOTRANSFERASE-LIKE PLANT MOBILE DOMAIN-CONTAINING PROTEIN"/>
    <property type="match status" value="1"/>
</dbReference>
<accession>A0AAV3QQJ4</accession>
<reference evidence="2 3" key="1">
    <citation type="submission" date="2024-01" db="EMBL/GenBank/DDBJ databases">
        <title>The complete chloroplast genome sequence of Lithospermum erythrorhizon: insights into the phylogenetic relationship among Boraginaceae species and the maternal lineages of purple gromwells.</title>
        <authorList>
            <person name="Okada T."/>
            <person name="Watanabe K."/>
        </authorList>
    </citation>
    <scope>NUCLEOTIDE SEQUENCE [LARGE SCALE GENOMIC DNA]</scope>
</reference>
<name>A0AAV3QQJ4_LITER</name>
<dbReference type="PANTHER" id="PTHR33223">
    <property type="entry name" value="CCHC-TYPE DOMAIN-CONTAINING PROTEIN"/>
    <property type="match status" value="1"/>
</dbReference>
<feature type="compositionally biased region" description="Basic and acidic residues" evidence="1">
    <location>
        <begin position="188"/>
        <end position="198"/>
    </location>
</feature>
<evidence type="ECO:0000256" key="1">
    <source>
        <dbReference type="SAM" id="MobiDB-lite"/>
    </source>
</evidence>
<feature type="region of interest" description="Disordered" evidence="1">
    <location>
        <begin position="171"/>
        <end position="210"/>
    </location>
</feature>
<protein>
    <recommendedName>
        <fullName evidence="4">Retrotransposon gag domain-containing protein</fullName>
    </recommendedName>
</protein>
<organism evidence="2 3">
    <name type="scientific">Lithospermum erythrorhizon</name>
    <name type="common">Purple gromwell</name>
    <name type="synonym">Lithospermum officinale var. erythrorhizon</name>
    <dbReference type="NCBI Taxonomy" id="34254"/>
    <lineage>
        <taxon>Eukaryota</taxon>
        <taxon>Viridiplantae</taxon>
        <taxon>Streptophyta</taxon>
        <taxon>Embryophyta</taxon>
        <taxon>Tracheophyta</taxon>
        <taxon>Spermatophyta</taxon>
        <taxon>Magnoliopsida</taxon>
        <taxon>eudicotyledons</taxon>
        <taxon>Gunneridae</taxon>
        <taxon>Pentapetalae</taxon>
        <taxon>asterids</taxon>
        <taxon>lamiids</taxon>
        <taxon>Boraginales</taxon>
        <taxon>Boraginaceae</taxon>
        <taxon>Boraginoideae</taxon>
        <taxon>Lithospermeae</taxon>
        <taxon>Lithospermum</taxon>
    </lineage>
</organism>
<proteinExistence type="predicted"/>
<dbReference type="EMBL" id="BAABME010005534">
    <property type="protein sequence ID" value="GAA0165908.1"/>
    <property type="molecule type" value="Genomic_DNA"/>
</dbReference>
<evidence type="ECO:0000313" key="3">
    <source>
        <dbReference type="Proteomes" id="UP001454036"/>
    </source>
</evidence>
<gene>
    <name evidence="2" type="ORF">LIER_21188</name>
</gene>
<evidence type="ECO:0008006" key="4">
    <source>
        <dbReference type="Google" id="ProtNLM"/>
    </source>
</evidence>
<evidence type="ECO:0000313" key="2">
    <source>
        <dbReference type="EMBL" id="GAA0165908.1"/>
    </source>
</evidence>
<dbReference type="AlphaFoldDB" id="A0AAV3QQJ4"/>
<sequence length="210" mass="24122">MSFTDRLDGVSLPKGFTLRQFAQFNGTGDPINHLQGFFGAKMAIKSNDPDIYAKTFSNNLTDRALDWGQSSKKPNYDPMPQKGLVHCTRPQTVESVTLLRVSIAEVYAQIDDKNLLPKLVRMRIAPGRMNKSRYCEYHREHGHATKECRVLQEEIEKLIKRGYLKEFVEKGTHQDASRHNHRSPPPDNHPRVKREPQEMPRITGRIDTIS</sequence>
<keyword evidence="3" id="KW-1185">Reference proteome</keyword>
<dbReference type="Proteomes" id="UP001454036">
    <property type="component" value="Unassembled WGS sequence"/>
</dbReference>